<evidence type="ECO:0000313" key="3">
    <source>
        <dbReference type="Proteomes" id="UP000231071"/>
    </source>
</evidence>
<keyword evidence="1" id="KW-0472">Membrane</keyword>
<gene>
    <name evidence="2" type="ORF">COY09_01680</name>
</gene>
<evidence type="ECO:0000313" key="2">
    <source>
        <dbReference type="EMBL" id="PIZ70992.1"/>
    </source>
</evidence>
<keyword evidence="1" id="KW-1133">Transmembrane helix</keyword>
<feature type="transmembrane region" description="Helical" evidence="1">
    <location>
        <begin position="6"/>
        <end position="27"/>
    </location>
</feature>
<name>A0A2M7UIF3_9BACT</name>
<reference evidence="3" key="1">
    <citation type="submission" date="2017-09" db="EMBL/GenBank/DDBJ databases">
        <title>Depth-based differentiation of microbial function through sediment-hosted aquifers and enrichment of novel symbionts in the deep terrestrial subsurface.</title>
        <authorList>
            <person name="Probst A.J."/>
            <person name="Ladd B."/>
            <person name="Jarett J.K."/>
            <person name="Geller-Mcgrath D.E."/>
            <person name="Sieber C.M.K."/>
            <person name="Emerson J.B."/>
            <person name="Anantharaman K."/>
            <person name="Thomas B.C."/>
            <person name="Malmstrom R."/>
            <person name="Stieglmeier M."/>
            <person name="Klingl A."/>
            <person name="Woyke T."/>
            <person name="Ryan C.M."/>
            <person name="Banfield J.F."/>
        </authorList>
    </citation>
    <scope>NUCLEOTIDE SEQUENCE [LARGE SCALE GENOMIC DNA]</scope>
</reference>
<organism evidence="2 3">
    <name type="scientific">Candidatus Portnoybacteria bacterium CG_4_10_14_0_2_um_filter_39_11</name>
    <dbReference type="NCBI Taxonomy" id="1974797"/>
    <lineage>
        <taxon>Bacteria</taxon>
        <taxon>Candidatus Portnoyibacteriota</taxon>
    </lineage>
</organism>
<proteinExistence type="predicted"/>
<keyword evidence="1" id="KW-0812">Transmembrane</keyword>
<dbReference type="AlphaFoldDB" id="A0A2M7UIF3"/>
<sequence length="156" mass="16868">MSRAKFIFVVSVSAVVCLFIVIGLAFFNLSKIIKKPLPDQAKINWEILAPEGVVSGPNNIIFCAGVITDIGDGLITLEAAKSRNIFFKTDRLLTVKVDSDAQILTAIEYVDASTGTKARRSLSFSELKTGDSIIIQSKDGIGIVDDITALKVYVTE</sequence>
<dbReference type="EMBL" id="PFOI01000027">
    <property type="protein sequence ID" value="PIZ70992.1"/>
    <property type="molecule type" value="Genomic_DNA"/>
</dbReference>
<evidence type="ECO:0000256" key="1">
    <source>
        <dbReference type="SAM" id="Phobius"/>
    </source>
</evidence>
<protein>
    <submittedName>
        <fullName evidence="2">Uncharacterized protein</fullName>
    </submittedName>
</protein>
<comment type="caution">
    <text evidence="2">The sequence shown here is derived from an EMBL/GenBank/DDBJ whole genome shotgun (WGS) entry which is preliminary data.</text>
</comment>
<accession>A0A2M7UIF3</accession>
<dbReference type="Proteomes" id="UP000231071">
    <property type="component" value="Unassembled WGS sequence"/>
</dbReference>